<keyword evidence="2" id="KW-1185">Reference proteome</keyword>
<accession>A0A2T6ZZD9</accession>
<dbReference type="EMBL" id="NESQ01000055">
    <property type="protein sequence ID" value="PUU80833.1"/>
    <property type="molecule type" value="Genomic_DNA"/>
</dbReference>
<gene>
    <name evidence="1" type="ORF">B9Z19DRAFT_1078432</name>
</gene>
<name>A0A2T6ZZD9_TUBBO</name>
<evidence type="ECO:0000313" key="2">
    <source>
        <dbReference type="Proteomes" id="UP000244722"/>
    </source>
</evidence>
<comment type="caution">
    <text evidence="1">The sequence shown here is derived from an EMBL/GenBank/DDBJ whole genome shotgun (WGS) entry which is preliminary data.</text>
</comment>
<dbReference type="AlphaFoldDB" id="A0A2T6ZZD9"/>
<dbReference type="Proteomes" id="UP000244722">
    <property type="component" value="Unassembled WGS sequence"/>
</dbReference>
<proteinExistence type="predicted"/>
<sequence>MSDTTGWDCAVGCVGTVKTLLGYPSVDLNLGDGDGRSLPSLVTEAGYEDVLRMNGANTDPNSMEGGD</sequence>
<reference evidence="1 2" key="1">
    <citation type="submission" date="2017-04" db="EMBL/GenBank/DDBJ databases">
        <title>Draft genome sequence of Tuber borchii Vittad., a whitish edible truffle.</title>
        <authorList>
            <consortium name="DOE Joint Genome Institute"/>
            <person name="Murat C."/>
            <person name="Kuo A."/>
            <person name="Barry K.W."/>
            <person name="Clum A."/>
            <person name="Dockter R.B."/>
            <person name="Fauchery L."/>
            <person name="Iotti M."/>
            <person name="Kohler A."/>
            <person name="Labutti K."/>
            <person name="Lindquist E.A."/>
            <person name="Lipzen A."/>
            <person name="Ohm R.A."/>
            <person name="Wang M."/>
            <person name="Grigoriev I.V."/>
            <person name="Zambonelli A."/>
            <person name="Martin F.M."/>
        </authorList>
    </citation>
    <scope>NUCLEOTIDE SEQUENCE [LARGE SCALE GENOMIC DNA]</scope>
    <source>
        <strain evidence="1 2">Tbo3840</strain>
    </source>
</reference>
<organism evidence="1 2">
    <name type="scientific">Tuber borchii</name>
    <name type="common">White truffle</name>
    <dbReference type="NCBI Taxonomy" id="42251"/>
    <lineage>
        <taxon>Eukaryota</taxon>
        <taxon>Fungi</taxon>
        <taxon>Dikarya</taxon>
        <taxon>Ascomycota</taxon>
        <taxon>Pezizomycotina</taxon>
        <taxon>Pezizomycetes</taxon>
        <taxon>Pezizales</taxon>
        <taxon>Tuberaceae</taxon>
        <taxon>Tuber</taxon>
    </lineage>
</organism>
<evidence type="ECO:0000313" key="1">
    <source>
        <dbReference type="EMBL" id="PUU80833.1"/>
    </source>
</evidence>
<protein>
    <submittedName>
        <fullName evidence="1">Uncharacterized protein</fullName>
    </submittedName>
</protein>